<accession>A0A382LFT2</accession>
<dbReference type="GO" id="GO:0005524">
    <property type="term" value="F:ATP binding"/>
    <property type="evidence" value="ECO:0007669"/>
    <property type="project" value="UniProtKB-KW"/>
</dbReference>
<gene>
    <name evidence="4" type="ORF">METZ01_LOCUS288383</name>
</gene>
<dbReference type="Gene3D" id="3.40.50.300">
    <property type="entry name" value="P-loop containing nucleotide triphosphate hydrolases"/>
    <property type="match status" value="1"/>
</dbReference>
<keyword evidence="1" id="KW-0547">Nucleotide-binding</keyword>
<sequence>MENGNIIECKSLNKWYSGVHALKDFNLSIEKDSVVGLIGDNGAGKSTLIKILSGAHKADSGQVFFEGNEVKFRSTKEAMNLGIETIYQYSALIPEMSIARNIFIGREQISYKIGSLGIMKRKEMDTAAMEALNDVELHLRSPETPVNQLSGGERQGVVIARAMYFKSKLLILDEPTNHLSVKETSKVLRFVEGLKKQGVTSIFITHNLNHIFPIADHLCVMARGEKISDMEKKDTTIEELTDLLVNG</sequence>
<dbReference type="InterPro" id="IPR003593">
    <property type="entry name" value="AAA+_ATPase"/>
</dbReference>
<reference evidence="4" key="1">
    <citation type="submission" date="2018-05" db="EMBL/GenBank/DDBJ databases">
        <authorList>
            <person name="Lanie J.A."/>
            <person name="Ng W.-L."/>
            <person name="Kazmierczak K.M."/>
            <person name="Andrzejewski T.M."/>
            <person name="Davidsen T.M."/>
            <person name="Wayne K.J."/>
            <person name="Tettelin H."/>
            <person name="Glass J.I."/>
            <person name="Rusch D."/>
            <person name="Podicherti R."/>
            <person name="Tsui H.-C.T."/>
            <person name="Winkler M.E."/>
        </authorList>
    </citation>
    <scope>NUCLEOTIDE SEQUENCE</scope>
</reference>
<dbReference type="AlphaFoldDB" id="A0A382LFT2"/>
<dbReference type="CDD" id="cd03216">
    <property type="entry name" value="ABC_Carb_Monos_I"/>
    <property type="match status" value="1"/>
</dbReference>
<organism evidence="4">
    <name type="scientific">marine metagenome</name>
    <dbReference type="NCBI Taxonomy" id="408172"/>
    <lineage>
        <taxon>unclassified sequences</taxon>
        <taxon>metagenomes</taxon>
        <taxon>ecological metagenomes</taxon>
    </lineage>
</organism>
<dbReference type="GO" id="GO:0016887">
    <property type="term" value="F:ATP hydrolysis activity"/>
    <property type="evidence" value="ECO:0007669"/>
    <property type="project" value="InterPro"/>
</dbReference>
<evidence type="ECO:0000259" key="3">
    <source>
        <dbReference type="PROSITE" id="PS50893"/>
    </source>
</evidence>
<evidence type="ECO:0000313" key="4">
    <source>
        <dbReference type="EMBL" id="SVC35529.1"/>
    </source>
</evidence>
<dbReference type="SMART" id="SM00382">
    <property type="entry name" value="AAA"/>
    <property type="match status" value="1"/>
</dbReference>
<dbReference type="InterPro" id="IPR050107">
    <property type="entry name" value="ABC_carbohydrate_import_ATPase"/>
</dbReference>
<protein>
    <recommendedName>
        <fullName evidence="3">ABC transporter domain-containing protein</fullName>
    </recommendedName>
</protein>
<dbReference type="PROSITE" id="PS50893">
    <property type="entry name" value="ABC_TRANSPORTER_2"/>
    <property type="match status" value="1"/>
</dbReference>
<dbReference type="InterPro" id="IPR003439">
    <property type="entry name" value="ABC_transporter-like_ATP-bd"/>
</dbReference>
<evidence type="ECO:0000256" key="1">
    <source>
        <dbReference type="ARBA" id="ARBA00022741"/>
    </source>
</evidence>
<evidence type="ECO:0000256" key="2">
    <source>
        <dbReference type="ARBA" id="ARBA00022840"/>
    </source>
</evidence>
<dbReference type="SUPFAM" id="SSF52540">
    <property type="entry name" value="P-loop containing nucleoside triphosphate hydrolases"/>
    <property type="match status" value="1"/>
</dbReference>
<dbReference type="PANTHER" id="PTHR43790:SF8">
    <property type="entry name" value="SUGAR ABC TRANSPORTER ATP-BINDING PROTEIN"/>
    <property type="match status" value="1"/>
</dbReference>
<dbReference type="InterPro" id="IPR027417">
    <property type="entry name" value="P-loop_NTPase"/>
</dbReference>
<proteinExistence type="predicted"/>
<dbReference type="PANTHER" id="PTHR43790">
    <property type="entry name" value="CARBOHYDRATE TRANSPORT ATP-BINDING PROTEIN MG119-RELATED"/>
    <property type="match status" value="1"/>
</dbReference>
<feature type="domain" description="ABC transporter" evidence="3">
    <location>
        <begin position="7"/>
        <end position="247"/>
    </location>
</feature>
<name>A0A382LFT2_9ZZZZ</name>
<keyword evidence="2" id="KW-0067">ATP-binding</keyword>
<dbReference type="Pfam" id="PF00005">
    <property type="entry name" value="ABC_tran"/>
    <property type="match status" value="1"/>
</dbReference>
<dbReference type="EMBL" id="UINC01086770">
    <property type="protein sequence ID" value="SVC35529.1"/>
    <property type="molecule type" value="Genomic_DNA"/>
</dbReference>